<dbReference type="EMBL" id="CADCUM010000031">
    <property type="protein sequence ID" value="CAA9371140.1"/>
    <property type="molecule type" value="Genomic_DNA"/>
</dbReference>
<name>A0A6J4MZV1_9ACTN</name>
<feature type="non-terminal residue" evidence="2">
    <location>
        <position position="119"/>
    </location>
</feature>
<accession>A0A6J4MZV1</accession>
<evidence type="ECO:0000313" key="2">
    <source>
        <dbReference type="EMBL" id="CAA9371140.1"/>
    </source>
</evidence>
<protein>
    <submittedName>
        <fullName evidence="2">NADH ubiquinone oxidoreductase chain A</fullName>
        <ecNumber evidence="2">1.6.5.3</ecNumber>
    </submittedName>
</protein>
<feature type="region of interest" description="Disordered" evidence="1">
    <location>
        <begin position="1"/>
        <end position="59"/>
    </location>
</feature>
<dbReference type="GO" id="GO:0016491">
    <property type="term" value="F:oxidoreductase activity"/>
    <property type="evidence" value="ECO:0007669"/>
    <property type="project" value="UniProtKB-KW"/>
</dbReference>
<evidence type="ECO:0000256" key="1">
    <source>
        <dbReference type="SAM" id="MobiDB-lite"/>
    </source>
</evidence>
<keyword evidence="2" id="KW-0830">Ubiquinone</keyword>
<organism evidence="2">
    <name type="scientific">uncultured Nocardioides sp</name>
    <dbReference type="NCBI Taxonomy" id="198441"/>
    <lineage>
        <taxon>Bacteria</taxon>
        <taxon>Bacillati</taxon>
        <taxon>Actinomycetota</taxon>
        <taxon>Actinomycetes</taxon>
        <taxon>Propionibacteriales</taxon>
        <taxon>Nocardioidaceae</taxon>
        <taxon>Nocardioides</taxon>
        <taxon>environmental samples</taxon>
    </lineage>
</organism>
<reference evidence="2" key="1">
    <citation type="submission" date="2020-02" db="EMBL/GenBank/DDBJ databases">
        <authorList>
            <person name="Meier V. D."/>
        </authorList>
    </citation>
    <scope>NUCLEOTIDE SEQUENCE</scope>
    <source>
        <strain evidence="2">AVDCRST_MAG32</strain>
    </source>
</reference>
<gene>
    <name evidence="2" type="ORF">AVDCRST_MAG32-578</name>
</gene>
<dbReference type="AlphaFoldDB" id="A0A6J4MZV1"/>
<keyword evidence="2" id="KW-0560">Oxidoreductase</keyword>
<feature type="non-terminal residue" evidence="2">
    <location>
        <position position="1"/>
    </location>
</feature>
<feature type="compositionally biased region" description="Gly residues" evidence="1">
    <location>
        <begin position="7"/>
        <end position="16"/>
    </location>
</feature>
<dbReference type="EC" id="1.6.5.3" evidence="2"/>
<proteinExistence type="predicted"/>
<sequence>GALHAGPGAGPPGNGFRGLLRDHERPGRAQALQPRQARLLRVRHRADPAARRRRSGPGEVLHHRDALHRVRHRDHLPLPLGRPLRCDAVVRADRDGALHRHGLRGLCVRLASRRTGLGL</sequence>